<evidence type="ECO:0000313" key="1">
    <source>
        <dbReference type="EMBL" id="KAG5605652.1"/>
    </source>
</evidence>
<dbReference type="OrthoDB" id="1399756at2759"/>
<dbReference type="EMBL" id="JACXVP010000005">
    <property type="protein sequence ID" value="KAG5605652.1"/>
    <property type="molecule type" value="Genomic_DNA"/>
</dbReference>
<sequence>MLDLEDAFIVNPNLCMFKLLDSLKLQSSSALVGLKLMEIELGLKYVRAINRFLNMKVDDCHSRQAGQPFSTSTFPRLQPISNEVPPTNLVFLYPLHIQFQNIVSNLESIAFKEVIMFVKEYPFSLVLAVGKPVQLDQAAINKTKPSYARVKVLVDIKAEFPNSVRTGIVNEATGKMRTEVIQIRYDYVPNYSEE</sequence>
<name>A0A9J5Z2K8_SOLCO</name>
<organism evidence="1 2">
    <name type="scientific">Solanum commersonii</name>
    <name type="common">Commerson's wild potato</name>
    <name type="synonym">Commerson's nightshade</name>
    <dbReference type="NCBI Taxonomy" id="4109"/>
    <lineage>
        <taxon>Eukaryota</taxon>
        <taxon>Viridiplantae</taxon>
        <taxon>Streptophyta</taxon>
        <taxon>Embryophyta</taxon>
        <taxon>Tracheophyta</taxon>
        <taxon>Spermatophyta</taxon>
        <taxon>Magnoliopsida</taxon>
        <taxon>eudicotyledons</taxon>
        <taxon>Gunneridae</taxon>
        <taxon>Pentapetalae</taxon>
        <taxon>asterids</taxon>
        <taxon>lamiids</taxon>
        <taxon>Solanales</taxon>
        <taxon>Solanaceae</taxon>
        <taxon>Solanoideae</taxon>
        <taxon>Solaneae</taxon>
        <taxon>Solanum</taxon>
    </lineage>
</organism>
<reference evidence="1 2" key="1">
    <citation type="submission" date="2020-09" db="EMBL/GenBank/DDBJ databases">
        <title>De no assembly of potato wild relative species, Solanum commersonii.</title>
        <authorList>
            <person name="Cho K."/>
        </authorList>
    </citation>
    <scope>NUCLEOTIDE SEQUENCE [LARGE SCALE GENOMIC DNA]</scope>
    <source>
        <strain evidence="1">LZ3.2</strain>
        <tissue evidence="1">Leaf</tissue>
    </source>
</reference>
<proteinExistence type="predicted"/>
<evidence type="ECO:0000313" key="2">
    <source>
        <dbReference type="Proteomes" id="UP000824120"/>
    </source>
</evidence>
<protein>
    <submittedName>
        <fullName evidence="1">Uncharacterized protein</fullName>
    </submittedName>
</protein>
<comment type="caution">
    <text evidence="1">The sequence shown here is derived from an EMBL/GenBank/DDBJ whole genome shotgun (WGS) entry which is preliminary data.</text>
</comment>
<gene>
    <name evidence="1" type="ORF">H5410_027144</name>
</gene>
<keyword evidence="2" id="KW-1185">Reference proteome</keyword>
<accession>A0A9J5Z2K8</accession>
<dbReference type="AlphaFoldDB" id="A0A9J5Z2K8"/>
<dbReference type="Proteomes" id="UP000824120">
    <property type="component" value="Chromosome 5"/>
</dbReference>